<comment type="caution">
    <text evidence="2">The sequence shown here is derived from an EMBL/GenBank/DDBJ whole genome shotgun (WGS) entry which is preliminary data.</text>
</comment>
<dbReference type="EMBL" id="ARYI01000008">
    <property type="protein sequence ID" value="KCZ93141.1"/>
    <property type="molecule type" value="Genomic_DNA"/>
</dbReference>
<dbReference type="PROSITE" id="PS51257">
    <property type="entry name" value="PROKAR_LIPOPROTEIN"/>
    <property type="match status" value="1"/>
</dbReference>
<feature type="signal peptide" evidence="1">
    <location>
        <begin position="1"/>
        <end position="20"/>
    </location>
</feature>
<organism evidence="2 3">
    <name type="scientific">Hyphomonas hirschiana VP5</name>
    <dbReference type="NCBI Taxonomy" id="1280951"/>
    <lineage>
        <taxon>Bacteria</taxon>
        <taxon>Pseudomonadati</taxon>
        <taxon>Pseudomonadota</taxon>
        <taxon>Alphaproteobacteria</taxon>
        <taxon>Hyphomonadales</taxon>
        <taxon>Hyphomonadaceae</taxon>
        <taxon>Hyphomonas</taxon>
    </lineage>
</organism>
<dbReference type="Proteomes" id="UP000025061">
    <property type="component" value="Unassembled WGS sequence"/>
</dbReference>
<accession>A0A059FRK2</accession>
<evidence type="ECO:0000313" key="3">
    <source>
        <dbReference type="Proteomes" id="UP000025061"/>
    </source>
</evidence>
<dbReference type="AlphaFoldDB" id="A0A059FRK2"/>
<name>A0A059FRK2_9PROT</name>
<reference evidence="2 3" key="1">
    <citation type="submission" date="2013-04" db="EMBL/GenBank/DDBJ databases">
        <title>Hyphomonas hirschiana VP5 Genome Sequencing.</title>
        <authorList>
            <person name="Lai Q."/>
            <person name="Shao Z."/>
        </authorList>
    </citation>
    <scope>NUCLEOTIDE SEQUENCE [LARGE SCALE GENOMIC DNA]</scope>
    <source>
        <strain evidence="2 3">VP5</strain>
    </source>
</reference>
<keyword evidence="3" id="KW-1185">Reference proteome</keyword>
<keyword evidence="2" id="KW-0449">Lipoprotein</keyword>
<evidence type="ECO:0000313" key="2">
    <source>
        <dbReference type="EMBL" id="KCZ93141.1"/>
    </source>
</evidence>
<gene>
    <name evidence="2" type="ORF">HHI_10669</name>
</gene>
<proteinExistence type="predicted"/>
<feature type="chain" id="PRO_5001573306" evidence="1">
    <location>
        <begin position="21"/>
        <end position="209"/>
    </location>
</feature>
<keyword evidence="1" id="KW-0732">Signal</keyword>
<evidence type="ECO:0000256" key="1">
    <source>
        <dbReference type="SAM" id="SignalP"/>
    </source>
</evidence>
<protein>
    <submittedName>
        <fullName evidence="2">Putative lipoprotein</fullName>
    </submittedName>
</protein>
<dbReference type="RefSeq" id="WP_011646447.1">
    <property type="nucleotide sequence ID" value="NZ_ARYI01000008.1"/>
</dbReference>
<sequence>MKALKILPLLALLAAATACGGSEPAAPVEAPLTPEAAPAAAEPGEPAAPVTAATTGFDWNKWAAIVNENPCNWLPAEDLADLGITGTGVLETTPTQTRCLWKDSDGGQLFSAGIQTWDSAANLAAERQSQTRLAADMDGFNRVGEGAGTVTAIYRSSRGNLVIFPNSDDETAAIVLSAQKTMRDDEVAKTVKDERASAFAGKLISSYGL</sequence>
<dbReference type="PATRIC" id="fig|1280951.3.peg.2154"/>